<dbReference type="OrthoDB" id="9807790at2"/>
<dbReference type="InterPro" id="IPR050206">
    <property type="entry name" value="FtsK/SpoIIIE/SftA"/>
</dbReference>
<keyword evidence="2 4" id="KW-0547">Nucleotide-binding</keyword>
<evidence type="ECO:0000256" key="4">
    <source>
        <dbReference type="PROSITE-ProRule" id="PRU00289"/>
    </source>
</evidence>
<feature type="transmembrane region" description="Helical" evidence="6">
    <location>
        <begin position="65"/>
        <end position="91"/>
    </location>
</feature>
<dbReference type="PROSITE" id="PS50901">
    <property type="entry name" value="FTSK"/>
    <property type="match status" value="3"/>
</dbReference>
<gene>
    <name evidence="8" type="ORF">SAMN04489735_102710</name>
</gene>
<evidence type="ECO:0000256" key="1">
    <source>
        <dbReference type="ARBA" id="ARBA00022737"/>
    </source>
</evidence>
<dbReference type="RefSeq" id="WP_091260867.1">
    <property type="nucleotide sequence ID" value="NZ_FNDE01000027.1"/>
</dbReference>
<dbReference type="InterPro" id="IPR002543">
    <property type="entry name" value="FtsK_dom"/>
</dbReference>
<protein>
    <submittedName>
        <fullName evidence="8">DNA segregation ATPase FtsK/SpoIIIE, S-DNA-T family</fullName>
    </submittedName>
</protein>
<keyword evidence="5" id="KW-0175">Coiled coil</keyword>
<keyword evidence="6" id="KW-1133">Transmembrane helix</keyword>
<dbReference type="PANTHER" id="PTHR22683">
    <property type="entry name" value="SPORULATION PROTEIN RELATED"/>
    <property type="match status" value="1"/>
</dbReference>
<feature type="domain" description="FtsK" evidence="7">
    <location>
        <begin position="1091"/>
        <end position="1283"/>
    </location>
</feature>
<dbReference type="NCBIfam" id="TIGR03928">
    <property type="entry name" value="T7_EssCb_Firm"/>
    <property type="match status" value="1"/>
</dbReference>
<keyword evidence="6" id="KW-0812">Transmembrane</keyword>
<dbReference type="InterPro" id="IPR003593">
    <property type="entry name" value="AAA+_ATPase"/>
</dbReference>
<feature type="domain" description="FtsK" evidence="7">
    <location>
        <begin position="813"/>
        <end position="995"/>
    </location>
</feature>
<dbReference type="SUPFAM" id="SSF52540">
    <property type="entry name" value="P-loop containing nucleoside triphosphate hydrolases"/>
    <property type="match status" value="3"/>
</dbReference>
<evidence type="ECO:0000256" key="3">
    <source>
        <dbReference type="ARBA" id="ARBA00022840"/>
    </source>
</evidence>
<feature type="binding site" evidence="4">
    <location>
        <begin position="829"/>
        <end position="836"/>
    </location>
    <ligand>
        <name>ATP</name>
        <dbReference type="ChEBI" id="CHEBI:30616"/>
    </ligand>
</feature>
<dbReference type="SMART" id="SM00382">
    <property type="entry name" value="AAA"/>
    <property type="match status" value="3"/>
</dbReference>
<name>A0A1G8CPL6_ANETH</name>
<dbReference type="Gene3D" id="3.40.50.300">
    <property type="entry name" value="P-loop containing nucleotide triphosphate hydrolases"/>
    <property type="match status" value="3"/>
</dbReference>
<proteinExistence type="predicted"/>
<evidence type="ECO:0000256" key="2">
    <source>
        <dbReference type="ARBA" id="ARBA00022741"/>
    </source>
</evidence>
<dbReference type="InterPro" id="IPR023839">
    <property type="entry name" value="Firmicutes_EssC_C"/>
</dbReference>
<dbReference type="Pfam" id="PF01580">
    <property type="entry name" value="FtsK_SpoIIIE"/>
    <property type="match status" value="3"/>
</dbReference>
<evidence type="ECO:0000313" key="8">
    <source>
        <dbReference type="EMBL" id="SDH47322.1"/>
    </source>
</evidence>
<evidence type="ECO:0000256" key="5">
    <source>
        <dbReference type="SAM" id="Coils"/>
    </source>
</evidence>
<dbReference type="GO" id="GO:0005524">
    <property type="term" value="F:ATP binding"/>
    <property type="evidence" value="ECO:0007669"/>
    <property type="project" value="UniProtKB-UniRule"/>
</dbReference>
<dbReference type="InterPro" id="IPR027417">
    <property type="entry name" value="P-loop_NTPase"/>
</dbReference>
<evidence type="ECO:0000259" key="7">
    <source>
        <dbReference type="PROSITE" id="PS50901"/>
    </source>
</evidence>
<dbReference type="CDD" id="cd01127">
    <property type="entry name" value="TrwB_TraG_TraD_VirD4"/>
    <property type="match status" value="1"/>
</dbReference>
<feature type="transmembrane region" description="Helical" evidence="6">
    <location>
        <begin position="36"/>
        <end position="59"/>
    </location>
</feature>
<reference evidence="8 9" key="1">
    <citation type="submission" date="2016-10" db="EMBL/GenBank/DDBJ databases">
        <authorList>
            <person name="de Groot N.N."/>
        </authorList>
    </citation>
    <scope>NUCLEOTIDE SEQUENCE [LARGE SCALE GENOMIC DNA]</scope>
    <source>
        <strain evidence="8 9">L 420-91</strain>
    </source>
</reference>
<feature type="binding site" evidence="4">
    <location>
        <begin position="492"/>
        <end position="499"/>
    </location>
    <ligand>
        <name>ATP</name>
        <dbReference type="ChEBI" id="CHEBI:30616"/>
    </ligand>
</feature>
<dbReference type="GO" id="GO:0003677">
    <property type="term" value="F:DNA binding"/>
    <property type="evidence" value="ECO:0007669"/>
    <property type="project" value="InterPro"/>
</dbReference>
<evidence type="ECO:0000256" key="6">
    <source>
        <dbReference type="SAM" id="Phobius"/>
    </source>
</evidence>
<keyword evidence="3 4" id="KW-0067">ATP-binding</keyword>
<dbReference type="PANTHER" id="PTHR22683:SF1">
    <property type="entry name" value="TYPE VII SECRETION SYSTEM PROTEIN ESSC"/>
    <property type="match status" value="1"/>
</dbReference>
<keyword evidence="1" id="KW-0677">Repeat</keyword>
<feature type="domain" description="FtsK" evidence="7">
    <location>
        <begin position="468"/>
        <end position="666"/>
    </location>
</feature>
<organism evidence="8 9">
    <name type="scientific">Aneurinibacillus thermoaerophilus</name>
    <dbReference type="NCBI Taxonomy" id="143495"/>
    <lineage>
        <taxon>Bacteria</taxon>
        <taxon>Bacillati</taxon>
        <taxon>Bacillota</taxon>
        <taxon>Bacilli</taxon>
        <taxon>Bacillales</taxon>
        <taxon>Paenibacillaceae</taxon>
        <taxon>Aneurinibacillus group</taxon>
        <taxon>Aneurinibacillus</taxon>
    </lineage>
</organism>
<feature type="coiled-coil region" evidence="5">
    <location>
        <begin position="98"/>
        <end position="132"/>
    </location>
</feature>
<keyword evidence="6" id="KW-0472">Membrane</keyword>
<feature type="binding site" evidence="4">
    <location>
        <begin position="1111"/>
        <end position="1118"/>
    </location>
    <ligand>
        <name>ATP</name>
        <dbReference type="ChEBI" id="CHEBI:30616"/>
    </ligand>
</feature>
<dbReference type="EMBL" id="FNDE01000027">
    <property type="protein sequence ID" value="SDH47322.1"/>
    <property type="molecule type" value="Genomic_DNA"/>
</dbReference>
<accession>A0A1G8CPL6</accession>
<sequence>MRKSPYFTRSPRVKLALPTGKIMVHRPKSEPMEPRFSFETMIIPIFLTIATVGIMYYLSKTMYNSAAYAIFMLAMSIPMLGSYIATIILYFRRKKKHREEVVQLHEEYLAQLENHRKEIEEIREQQTKFLREKDPNPEECVRRIYERQSSLWERATDSEDFLHLRIGLGIRPFVITIQLPTQDGYDIHPLIAEAQKLGADYSELTNVPVSISLREKRVVGLVGERKDILELARVLTLQLVTHHSPEEVKLVCVYSEQEKEEWNWMRWLPHIWDNERESRYIAEGQHMARALSEKLYSTLNFRKLKKGGEKNKEYDVPEYVFFLPSLSLFENDALLPLILKEGDTVGACAFLMSSRKESLPMECEVIIEVKDGIARLYETFSADDQTRSFTGQEKVALDRFTLPEAKEMARALAPLRVKQSTAGVIPRVLTFLEMYGVNRVEELDVISRWEQNRYPLTLPVPIGVREGGKVVELNIHDKIERNGHGPHGLMAGTTGSGKSEVIQSIILSLAVTYHPHELVFMLIDYKGGGMSNTFQGLPHVVATITNLENPNLINRAKVSLRAELERRQKIFNMAGNIQHIDEYFRSEWRFKEPLPHLFIIIDEFAQLKKDQPEFMDELISIAAIGRTLGVHLLLATQKPAGVVDEKIWSNSRFRICLRVQDDSDSREMIQIPNASTINVPGRAYFQVGNNEVLEYFQSAWSGADYCPKEETEAEHIEIAEVKLDGSIVRKKAVKADENNKRKEIQVLIDYIKEEAQKHAIHPLPGPWLEPLPEQLPISQMIDIDNWTPADWSSVEKWLQPTVGIVDDISNQAQYPLRLDLSEGHLIAYGMPGSGKTTFIQSTLLSLFFDLAPADLHVYIIDFSRQMKELARFPHVGGVVHEEETEKMRRLFRFLLKELALRKELFSNEGVSSLQNYRTVTNQRLPALMLIIDGYQQFRTNFINENEQLEVLLREGAAYGIIVMATAHQTSDMYDRYRNTFASAVSFELADQTDYYFAVGRPGFTVSNLPEGRGFVKGHNPPYVFQCMLPYDGSNEWERTAFLRHWASKMQEEWKGKPAKEIAMLPKEIRLEQLMDQFPPQATRELPYGIDTEELALQSIRLEEVDHVLVTGRVESGKTSLLQTLILSMEHQYAADEIDIFFIELEPKRTGIMNLAHLPQVKGYATNLLEAKKLLQEVVAITEERKQTSSIFGWGNNEEEGMYNPIVIIIDDVENFMQQMNMDFEIKNDLEKLTKEARQKNIHFIMAGLLASMNSYLHEAWFINIKKKFVGFLLGSTLNSDLYFFNMRLPHAETDKELPAGDGFVIKGKNMKVKIARPYEKVNNR</sequence>
<dbReference type="Proteomes" id="UP000198956">
    <property type="component" value="Unassembled WGS sequence"/>
</dbReference>
<dbReference type="GO" id="GO:0016020">
    <property type="term" value="C:membrane"/>
    <property type="evidence" value="ECO:0007669"/>
    <property type="project" value="UniProtKB-SubCell"/>
</dbReference>
<evidence type="ECO:0000313" key="9">
    <source>
        <dbReference type="Proteomes" id="UP000198956"/>
    </source>
</evidence>